<sequence length="512" mass="55174">MPARDLPNNPNLEHLKHQAKTLQETVRSGDAEAAGLVREFHPRLTDIPDGAAALTAFALADAQLVVARRYGFASWPRLREHIDTVTRYTRSPHHQPIGGPITTASELADEFLRLACLTYGGDDLTRHQRARDLLTAHPELAAASIYTAAAVGDTAAASILLAADASLANREGGPHRWPPLLYLAYSRVDSTRPGHSTVDVARLLLGHGADPNAGYLWEGLTSPFTALTGAFGEGEDAVNQPRHQHSHTLARMLLDADADPNDSQTLYNRQFNPDNDHLELLFAHGLGRGSGGPWHARLGPAHPTPAQMLADQLLWAVQQNLPERVRLLLHHGVDITATCTFPHPAIGDRTAHELAVLLGNTEIADLLAAAGAAPVPLNPMEAFVAACMRADHNTVQRLTGEDPTLARRVIATLPELIIRAAELNRPDTVRLMTAVGFDVNTRRRVTPLHTAAHDGHLDLARVLIELGADPTIRDTEFNSTPLGWAQHGHQHDVAAYLSGLGNGPATSDKGAS</sequence>
<accession>A0A8J3ZKC4</accession>
<dbReference type="PANTHER" id="PTHR24189:SF50">
    <property type="entry name" value="ANKYRIN REPEAT AND SOCS BOX PROTEIN 2"/>
    <property type="match status" value="1"/>
</dbReference>
<dbReference type="Pfam" id="PF12796">
    <property type="entry name" value="Ank_2"/>
    <property type="match status" value="1"/>
</dbReference>
<evidence type="ECO:0000313" key="4">
    <source>
        <dbReference type="EMBL" id="GIJ64398.1"/>
    </source>
</evidence>
<evidence type="ECO:0000313" key="5">
    <source>
        <dbReference type="Proteomes" id="UP000612585"/>
    </source>
</evidence>
<protein>
    <recommendedName>
        <fullName evidence="6">Ankyrin repeat-containing protein</fullName>
    </recommendedName>
</protein>
<dbReference type="InterPro" id="IPR036770">
    <property type="entry name" value="Ankyrin_rpt-contain_sf"/>
</dbReference>
<dbReference type="EMBL" id="BOPG01000115">
    <property type="protein sequence ID" value="GIJ64398.1"/>
    <property type="molecule type" value="Genomic_DNA"/>
</dbReference>
<dbReference type="Gene3D" id="1.25.40.20">
    <property type="entry name" value="Ankyrin repeat-containing domain"/>
    <property type="match status" value="3"/>
</dbReference>
<proteinExistence type="predicted"/>
<reference evidence="4" key="1">
    <citation type="submission" date="2021-01" db="EMBL/GenBank/DDBJ databases">
        <title>Whole genome shotgun sequence of Virgisporangium aurantiacum NBRC 16421.</title>
        <authorList>
            <person name="Komaki H."/>
            <person name="Tamura T."/>
        </authorList>
    </citation>
    <scope>NUCLEOTIDE SEQUENCE</scope>
    <source>
        <strain evidence="4">NBRC 16421</strain>
    </source>
</reference>
<keyword evidence="2 3" id="KW-0040">ANK repeat</keyword>
<gene>
    <name evidence="4" type="ORF">Vau01_119140</name>
</gene>
<dbReference type="PANTHER" id="PTHR24189">
    <property type="entry name" value="MYOTROPHIN"/>
    <property type="match status" value="1"/>
</dbReference>
<evidence type="ECO:0000256" key="2">
    <source>
        <dbReference type="ARBA" id="ARBA00023043"/>
    </source>
</evidence>
<name>A0A8J3ZKC4_9ACTN</name>
<dbReference type="AlphaFoldDB" id="A0A8J3ZKC4"/>
<keyword evidence="5" id="KW-1185">Reference proteome</keyword>
<dbReference type="PROSITE" id="PS50297">
    <property type="entry name" value="ANK_REP_REGION"/>
    <property type="match status" value="1"/>
</dbReference>
<dbReference type="RefSeq" id="WP_204012886.1">
    <property type="nucleotide sequence ID" value="NZ_BOPG01000115.1"/>
</dbReference>
<dbReference type="SMART" id="SM00248">
    <property type="entry name" value="ANK"/>
    <property type="match status" value="4"/>
</dbReference>
<dbReference type="Proteomes" id="UP000612585">
    <property type="component" value="Unassembled WGS sequence"/>
</dbReference>
<evidence type="ECO:0008006" key="6">
    <source>
        <dbReference type="Google" id="ProtNLM"/>
    </source>
</evidence>
<keyword evidence="1" id="KW-0677">Repeat</keyword>
<feature type="repeat" description="ANK" evidence="3">
    <location>
        <begin position="443"/>
        <end position="475"/>
    </location>
</feature>
<dbReference type="InterPro" id="IPR050745">
    <property type="entry name" value="Multifunctional_regulatory"/>
</dbReference>
<dbReference type="PROSITE" id="PS50088">
    <property type="entry name" value="ANK_REPEAT"/>
    <property type="match status" value="1"/>
</dbReference>
<evidence type="ECO:0000256" key="3">
    <source>
        <dbReference type="PROSITE-ProRule" id="PRU00023"/>
    </source>
</evidence>
<organism evidence="4 5">
    <name type="scientific">Virgisporangium aurantiacum</name>
    <dbReference type="NCBI Taxonomy" id="175570"/>
    <lineage>
        <taxon>Bacteria</taxon>
        <taxon>Bacillati</taxon>
        <taxon>Actinomycetota</taxon>
        <taxon>Actinomycetes</taxon>
        <taxon>Micromonosporales</taxon>
        <taxon>Micromonosporaceae</taxon>
        <taxon>Virgisporangium</taxon>
    </lineage>
</organism>
<evidence type="ECO:0000256" key="1">
    <source>
        <dbReference type="ARBA" id="ARBA00022737"/>
    </source>
</evidence>
<dbReference type="SUPFAM" id="SSF48403">
    <property type="entry name" value="Ankyrin repeat"/>
    <property type="match status" value="1"/>
</dbReference>
<dbReference type="InterPro" id="IPR002110">
    <property type="entry name" value="Ankyrin_rpt"/>
</dbReference>
<comment type="caution">
    <text evidence="4">The sequence shown here is derived from an EMBL/GenBank/DDBJ whole genome shotgun (WGS) entry which is preliminary data.</text>
</comment>